<evidence type="ECO:0000256" key="5">
    <source>
        <dbReference type="ARBA" id="ARBA00022729"/>
    </source>
</evidence>
<evidence type="ECO:0000256" key="14">
    <source>
        <dbReference type="SAM" id="MobiDB-lite"/>
    </source>
</evidence>
<dbReference type="InterPro" id="IPR000483">
    <property type="entry name" value="Cys-rich_flank_reg_C"/>
</dbReference>
<dbReference type="SMART" id="SM00082">
    <property type="entry name" value="LRRCT"/>
    <property type="match status" value="1"/>
</dbReference>
<feature type="transmembrane region" description="Helical" evidence="15">
    <location>
        <begin position="749"/>
        <end position="767"/>
    </location>
</feature>
<evidence type="ECO:0000256" key="4">
    <source>
        <dbReference type="ARBA" id="ARBA00022692"/>
    </source>
</evidence>
<feature type="region of interest" description="Disordered" evidence="14">
    <location>
        <begin position="921"/>
        <end position="947"/>
    </location>
</feature>
<evidence type="ECO:0000259" key="19">
    <source>
        <dbReference type="PROSITE" id="PS50835"/>
    </source>
</evidence>
<dbReference type="InterPro" id="IPR000203">
    <property type="entry name" value="GPS"/>
</dbReference>
<evidence type="ECO:0000256" key="2">
    <source>
        <dbReference type="ARBA" id="ARBA00007343"/>
    </source>
</evidence>
<protein>
    <submittedName>
        <fullName evidence="21">Adhesion G protein-coupled receptor A3 isoform X1</fullName>
    </submittedName>
</protein>
<feature type="transmembrane region" description="Helical" evidence="15">
    <location>
        <begin position="870"/>
        <end position="890"/>
    </location>
</feature>
<evidence type="ECO:0000256" key="3">
    <source>
        <dbReference type="ARBA" id="ARBA00022614"/>
    </source>
</evidence>
<feature type="transmembrane region" description="Helical" evidence="15">
    <location>
        <begin position="714"/>
        <end position="737"/>
    </location>
</feature>
<feature type="region of interest" description="Disordered" evidence="14">
    <location>
        <begin position="1441"/>
        <end position="1496"/>
    </location>
</feature>
<feature type="transmembrane region" description="Helical" evidence="15">
    <location>
        <begin position="958"/>
        <end position="978"/>
    </location>
</feature>
<evidence type="ECO:0000256" key="16">
    <source>
        <dbReference type="SAM" id="SignalP"/>
    </source>
</evidence>
<evidence type="ECO:0000256" key="15">
    <source>
        <dbReference type="SAM" id="Phobius"/>
    </source>
</evidence>
<feature type="region of interest" description="Disordered" evidence="14">
    <location>
        <begin position="1162"/>
        <end position="1185"/>
    </location>
</feature>
<keyword evidence="11 21" id="KW-0675">Receptor</keyword>
<dbReference type="SUPFAM" id="SSF52058">
    <property type="entry name" value="L domain-like"/>
    <property type="match status" value="1"/>
</dbReference>
<name>A0A6J2XWX2_SITOR</name>
<feature type="transmembrane region" description="Helical" evidence="15">
    <location>
        <begin position="779"/>
        <end position="799"/>
    </location>
</feature>
<comment type="similarity">
    <text evidence="2">Belongs to the G-protein coupled receptor 2 family. Adhesion G-protein coupled receptor (ADGR) subfamily.</text>
</comment>
<evidence type="ECO:0000256" key="9">
    <source>
        <dbReference type="ARBA" id="ARBA00023136"/>
    </source>
</evidence>
<feature type="domain" description="G-protein coupled receptors family 2 profile 1" evidence="17">
    <location>
        <begin position="315"/>
        <end position="404"/>
    </location>
</feature>
<evidence type="ECO:0000256" key="7">
    <source>
        <dbReference type="ARBA" id="ARBA00022989"/>
    </source>
</evidence>
<keyword evidence="20" id="KW-1185">Reference proteome</keyword>
<dbReference type="OrthoDB" id="10031018at2759"/>
<dbReference type="PANTHER" id="PTHR45930">
    <property type="entry name" value="G-PROTEIN COUPLED RECEPTOR 124-LIKE PROTEIN"/>
    <property type="match status" value="1"/>
</dbReference>
<evidence type="ECO:0000256" key="10">
    <source>
        <dbReference type="ARBA" id="ARBA00023157"/>
    </source>
</evidence>
<feature type="transmembrane region" description="Helical" evidence="15">
    <location>
        <begin position="830"/>
        <end position="850"/>
    </location>
</feature>
<dbReference type="GO" id="GO:0007166">
    <property type="term" value="P:cell surface receptor signaling pathway"/>
    <property type="evidence" value="ECO:0007669"/>
    <property type="project" value="InterPro"/>
</dbReference>
<dbReference type="Gene3D" id="1.20.1070.10">
    <property type="entry name" value="Rhodopsin 7-helix transmembrane proteins"/>
    <property type="match status" value="1"/>
</dbReference>
<evidence type="ECO:0000256" key="12">
    <source>
        <dbReference type="ARBA" id="ARBA00023224"/>
    </source>
</evidence>
<feature type="transmembrane region" description="Helical" evidence="15">
    <location>
        <begin position="990"/>
        <end position="1012"/>
    </location>
</feature>
<feature type="compositionally biased region" description="Polar residues" evidence="14">
    <location>
        <begin position="1461"/>
        <end position="1478"/>
    </location>
</feature>
<dbReference type="Pfam" id="PF01825">
    <property type="entry name" value="GPS"/>
    <property type="match status" value="1"/>
</dbReference>
<dbReference type="SMART" id="SM00369">
    <property type="entry name" value="LRR_TYP"/>
    <property type="match status" value="4"/>
</dbReference>
<organism evidence="20 21">
    <name type="scientific">Sitophilus oryzae</name>
    <name type="common">Rice weevil</name>
    <name type="synonym">Curculio oryzae</name>
    <dbReference type="NCBI Taxonomy" id="7048"/>
    <lineage>
        <taxon>Eukaryota</taxon>
        <taxon>Metazoa</taxon>
        <taxon>Ecdysozoa</taxon>
        <taxon>Arthropoda</taxon>
        <taxon>Hexapoda</taxon>
        <taxon>Insecta</taxon>
        <taxon>Pterygota</taxon>
        <taxon>Neoptera</taxon>
        <taxon>Endopterygota</taxon>
        <taxon>Coleoptera</taxon>
        <taxon>Polyphaga</taxon>
        <taxon>Cucujiformia</taxon>
        <taxon>Curculionidae</taxon>
        <taxon>Dryophthorinae</taxon>
        <taxon>Sitophilus</taxon>
    </lineage>
</organism>
<dbReference type="InterPro" id="IPR001611">
    <property type="entry name" value="Leu-rich_rpt"/>
</dbReference>
<dbReference type="InterPro" id="IPR007110">
    <property type="entry name" value="Ig-like_dom"/>
</dbReference>
<keyword evidence="6" id="KW-0677">Repeat</keyword>
<dbReference type="InterPro" id="IPR017981">
    <property type="entry name" value="GPCR_2-like_7TM"/>
</dbReference>
<dbReference type="FunCoup" id="A0A6J2XWX2">
    <property type="interactions" value="523"/>
</dbReference>
<dbReference type="InterPro" id="IPR036179">
    <property type="entry name" value="Ig-like_dom_sf"/>
</dbReference>
<dbReference type="PANTHER" id="PTHR45930:SF4">
    <property type="entry name" value="ADHESION G PROTEIN-COUPLED RECEPTOR A3"/>
    <property type="match status" value="1"/>
</dbReference>
<keyword evidence="5 16" id="KW-0732">Signal</keyword>
<keyword evidence="10" id="KW-1015">Disulfide bond</keyword>
<feature type="compositionally biased region" description="Polar residues" evidence="14">
    <location>
        <begin position="924"/>
        <end position="943"/>
    </location>
</feature>
<comment type="subcellular location">
    <subcellularLocation>
        <location evidence="1">Membrane</location>
        <topology evidence="1">Multi-pass membrane protein</topology>
    </subcellularLocation>
</comment>
<feature type="compositionally biased region" description="Low complexity" evidence="14">
    <location>
        <begin position="1059"/>
        <end position="1079"/>
    </location>
</feature>
<dbReference type="Gene3D" id="2.60.40.10">
    <property type="entry name" value="Immunoglobulins"/>
    <property type="match status" value="1"/>
</dbReference>
<gene>
    <name evidence="21" type="primary">LOC115881968</name>
</gene>
<dbReference type="SUPFAM" id="SSF48726">
    <property type="entry name" value="Immunoglobulin"/>
    <property type="match status" value="1"/>
</dbReference>
<dbReference type="SUPFAM" id="SSF111418">
    <property type="entry name" value="Hormone receptor domain"/>
    <property type="match status" value="1"/>
</dbReference>
<dbReference type="PROSITE" id="PS50835">
    <property type="entry name" value="IG_LIKE"/>
    <property type="match status" value="1"/>
</dbReference>
<evidence type="ECO:0000256" key="11">
    <source>
        <dbReference type="ARBA" id="ARBA00023170"/>
    </source>
</evidence>
<evidence type="ECO:0000313" key="20">
    <source>
        <dbReference type="Proteomes" id="UP000504635"/>
    </source>
</evidence>
<dbReference type="Gene3D" id="2.60.220.50">
    <property type="match status" value="1"/>
</dbReference>
<dbReference type="InterPro" id="IPR013783">
    <property type="entry name" value="Ig-like_fold"/>
</dbReference>
<dbReference type="GO" id="GO:0005886">
    <property type="term" value="C:plasma membrane"/>
    <property type="evidence" value="ECO:0007669"/>
    <property type="project" value="TreeGrafter"/>
</dbReference>
<keyword evidence="4 15" id="KW-0812">Transmembrane</keyword>
<dbReference type="GeneID" id="115881968"/>
<dbReference type="PROSITE" id="PS50227">
    <property type="entry name" value="G_PROTEIN_RECEP_F2_3"/>
    <property type="match status" value="1"/>
</dbReference>
<dbReference type="InterPro" id="IPR036445">
    <property type="entry name" value="GPCR_2_extracell_dom_sf"/>
</dbReference>
<feature type="region of interest" description="Disordered" evidence="14">
    <location>
        <begin position="1268"/>
        <end position="1299"/>
    </location>
</feature>
<evidence type="ECO:0000259" key="17">
    <source>
        <dbReference type="PROSITE" id="PS50227"/>
    </source>
</evidence>
<accession>A0A6J2XWX2</accession>
<evidence type="ECO:0000259" key="18">
    <source>
        <dbReference type="PROSITE" id="PS50261"/>
    </source>
</evidence>
<dbReference type="InterPro" id="IPR058808">
    <property type="entry name" value="GAIN_ADGRA2/3"/>
</dbReference>
<feature type="domain" description="G-protein coupled receptors family 2 profile 2" evidence="18">
    <location>
        <begin position="711"/>
        <end position="1014"/>
    </location>
</feature>
<dbReference type="InterPro" id="IPR001879">
    <property type="entry name" value="GPCR_2_extracellular_dom"/>
</dbReference>
<keyword evidence="9 15" id="KW-0472">Membrane</keyword>
<dbReference type="Pfam" id="PF26588">
    <property type="entry name" value="GAIN_ADGRA3"/>
    <property type="match status" value="1"/>
</dbReference>
<dbReference type="RefSeq" id="XP_030755586.1">
    <property type="nucleotide sequence ID" value="XM_030899726.1"/>
</dbReference>
<dbReference type="PROSITE" id="PS51450">
    <property type="entry name" value="LRR"/>
    <property type="match status" value="2"/>
</dbReference>
<keyword evidence="8" id="KW-0297">G-protein coupled receptor</keyword>
<keyword evidence="7 15" id="KW-1133">Transmembrane helix</keyword>
<dbReference type="InterPro" id="IPR003591">
    <property type="entry name" value="Leu-rich_rpt_typical-subtyp"/>
</dbReference>
<dbReference type="Pfam" id="PF00002">
    <property type="entry name" value="7tm_2"/>
    <property type="match status" value="1"/>
</dbReference>
<evidence type="ECO:0000256" key="1">
    <source>
        <dbReference type="ARBA" id="ARBA00004141"/>
    </source>
</evidence>
<feature type="region of interest" description="Disordered" evidence="14">
    <location>
        <begin position="1045"/>
        <end position="1086"/>
    </location>
</feature>
<dbReference type="InterPro" id="IPR000832">
    <property type="entry name" value="GPCR_2_secretin-like"/>
</dbReference>
<evidence type="ECO:0000256" key="6">
    <source>
        <dbReference type="ARBA" id="ARBA00022737"/>
    </source>
</evidence>
<dbReference type="GO" id="GO:0004930">
    <property type="term" value="F:G protein-coupled receptor activity"/>
    <property type="evidence" value="ECO:0007669"/>
    <property type="project" value="UniProtKB-KW"/>
</dbReference>
<dbReference type="Proteomes" id="UP000504635">
    <property type="component" value="Unplaced"/>
</dbReference>
<keyword evidence="3" id="KW-0433">Leucine-rich repeat</keyword>
<feature type="domain" description="Ig-like" evidence="19">
    <location>
        <begin position="232"/>
        <end position="332"/>
    </location>
</feature>
<evidence type="ECO:0000256" key="8">
    <source>
        <dbReference type="ARBA" id="ARBA00023040"/>
    </source>
</evidence>
<sequence length="1496" mass="168056">MKFVIVPCVMLFLRLFCGSSAEDSPLCSSKCTCKPNSQRDGANYLKMTCGETEKISHLDELELLNIASELFQLNLSNNNLKTFSTKVELIALQKLNLSGNQLTELQEHQFREVPHLRRLDLSENSIKHIDIKSFEGLKHLERLKLNHNELTSITMGTFDVLPNLKQLDLSNNPLQCDCGLLWVLEYIQKHSVKLISNPKCNTPPSFKGLPLRKLRVGVDIHCKSSSHSNGLPLIDLKPETNQIVFEGDYVEFHCRAPSMTDTSDDSRLKWLWSNLYAKDNFKDISISTKSSPSTGLIDSVLVIKLLKSWHTGVWGCLFTSIQGNHSKSISVTVISENTRYCPIVTSKGNKGTYTWPKTVLNNTVTVPCEFLNLNYDPSLQRASYFCSDNGTWMDLDTSHCSYISDITRIFEQFSKVNSSILESARHFKNYTSNVSVYTDPVDLVYTVETMENYAALLSSESLKNILMDVTSNLMNLPWEYLRDTDQKFRSCSKLVNIMESVSISSPGSLFQRENMIIESFPMTKEAFSGIRCSWLVNPLDKFDSIFSCNTNNLQDSRILQGKIVEASVIISDALLSQVMTEGTAVQENYNLLISMLNSSKFFPIDDERKGKEGVTSTIVGVKLDGFLRPDVTHPIKITIRAPPSSSSEVTPFTPVHWDQILGRWSTEGCRYGHHIQDHVVFTCKQLGYYGLLQDVTYLNVMDNSNGFFRLSHPAIYVGNSILFLSLLIAILTYILGFASIQMPKKAKHCLINTWTSVALLCFMYSFGIYQTEDQKLCQAIGMVLHYFSLCSMLWMCVGINSMYKRLSKNTDSILQDDDLPSEPPIKKPVLGLYLVGWGVALIICGLLAATNVREYSSPSHCFLRSGPALSALYGPFAVFLLFLIVHFLLVRCAIYNLDLSHGGHLSEGTQATEHVDLDLLEPNFSGNPDTRSVRSYSSKTASSETEDNERSPLAQLKAYVIFLFLFLISWLSCAFATVPPLESVPYEADLFSGAYAICSITLSAFTLFYYCVARVDIRAQWIMMFRWMRRKRLLRPRTVCDTPPRVQIQPLPLPPVPNSESRAVSRSSSRSSGRTKSNSGKAATTIDLNESMSDRPSIVGGTKINNVNLITLHRAQYRSNVVPHIIENPTNAAEVFYNPHQSTVARKFFKRQRRDMMKRNNLQTKPPRDVNSDATSVFSEPRPLKSKTNAEQNMNMFGTNSKVLKFGDYTALLKDRGVNNTNIHVEHVRRSQKKNPNIFSDSGDDFDCISDVPIDKIVINAERLRKKEISRNRTKKKSNLTQEVPHHHHPNHQTPQMRTISQQCTLDYSSENPLSDSILDKSDLTSPLSPTKILPVSIKLTKDNIIEEGCGVAMETSMAADTTVHLSTRRENSPVDEAHHYAEIEELRSSESTIRGGRFGLGGKDSSLARLRSPSNMSRVSSASATDLDELYQQIRRGPANCRSRKGQHFGAGDDARPQRAYSSPFLSDSEATGFSDMTRNREEILTGSADVETTV</sequence>
<dbReference type="FunFam" id="3.80.10.10:FF:000732">
    <property type="entry name" value="GD11101"/>
    <property type="match status" value="1"/>
</dbReference>
<evidence type="ECO:0000256" key="13">
    <source>
        <dbReference type="ARBA" id="ARBA00023319"/>
    </source>
</evidence>
<feature type="signal peptide" evidence="16">
    <location>
        <begin position="1"/>
        <end position="21"/>
    </location>
</feature>
<dbReference type="Gene3D" id="3.80.10.10">
    <property type="entry name" value="Ribonuclease Inhibitor"/>
    <property type="match status" value="1"/>
</dbReference>
<dbReference type="InterPro" id="IPR046338">
    <property type="entry name" value="GAIN_dom_sf"/>
</dbReference>
<dbReference type="InterPro" id="IPR032675">
    <property type="entry name" value="LRR_dom_sf"/>
</dbReference>
<dbReference type="InterPro" id="IPR051963">
    <property type="entry name" value="Adhesion_GPCR_A"/>
</dbReference>
<reference evidence="21" key="1">
    <citation type="submission" date="2025-08" db="UniProtKB">
        <authorList>
            <consortium name="RefSeq"/>
        </authorList>
    </citation>
    <scope>IDENTIFICATION</scope>
    <source>
        <tissue evidence="21">Gonads</tissue>
    </source>
</reference>
<keyword evidence="12" id="KW-0807">Transducer</keyword>
<dbReference type="PROSITE" id="PS50261">
    <property type="entry name" value="G_PROTEIN_RECEP_F2_4"/>
    <property type="match status" value="1"/>
</dbReference>
<proteinExistence type="inferred from homology"/>
<feature type="chain" id="PRO_5026849542" evidence="16">
    <location>
        <begin position="22"/>
        <end position="1496"/>
    </location>
</feature>
<keyword evidence="13" id="KW-0393">Immunoglobulin domain</keyword>
<evidence type="ECO:0000313" key="21">
    <source>
        <dbReference type="RefSeq" id="XP_030755586.1"/>
    </source>
</evidence>
<dbReference type="Pfam" id="PF13855">
    <property type="entry name" value="LRR_8"/>
    <property type="match status" value="1"/>
</dbReference>
<dbReference type="InParanoid" id="A0A6J2XWX2"/>
<dbReference type="KEGG" id="soy:115881968"/>